<gene>
    <name evidence="1" type="ORF">A2261_03455</name>
</gene>
<accession>A0A1F6NK15</accession>
<comment type="caution">
    <text evidence="1">The sequence shown here is derived from an EMBL/GenBank/DDBJ whole genome shotgun (WGS) entry which is preliminary data.</text>
</comment>
<name>A0A1F6NK15_9BACT</name>
<dbReference type="Proteomes" id="UP000177803">
    <property type="component" value="Unassembled WGS sequence"/>
</dbReference>
<evidence type="ECO:0000313" key="1">
    <source>
        <dbReference type="EMBL" id="OGH83984.1"/>
    </source>
</evidence>
<dbReference type="AlphaFoldDB" id="A0A1F6NK15"/>
<evidence type="ECO:0000313" key="2">
    <source>
        <dbReference type="Proteomes" id="UP000177803"/>
    </source>
</evidence>
<dbReference type="EMBL" id="MFQR01000049">
    <property type="protein sequence ID" value="OGH83984.1"/>
    <property type="molecule type" value="Genomic_DNA"/>
</dbReference>
<sequence length="239" mass="26347">MNNKASYVSVAAMLSGLTDDELRALTEKPEWLKKFAGDLLADAIANTFVIPLGDAEVDEQFGDAVAKWRKYAATMAYTGPVAWQVKEGFTLKTHASKAGPTCENLNYLQNWNLKNDEPTQESVVFWVPRLAEKSLGKSVSEMEKLRAELRQAHNLPVAHCDRFGSVALLFALILAHFKRTGERVPLKSLCVASDTLRADGHRLYAGGFDEAGLRCDDWWSDHGSADVGFFLLGVEALGQ</sequence>
<proteinExistence type="predicted"/>
<reference evidence="1 2" key="1">
    <citation type="journal article" date="2016" name="Nat. Commun.">
        <title>Thousands of microbial genomes shed light on interconnected biogeochemical processes in an aquifer system.</title>
        <authorList>
            <person name="Anantharaman K."/>
            <person name="Brown C.T."/>
            <person name="Hug L.A."/>
            <person name="Sharon I."/>
            <person name="Castelle C.J."/>
            <person name="Probst A.J."/>
            <person name="Thomas B.C."/>
            <person name="Singh A."/>
            <person name="Wilkins M.J."/>
            <person name="Karaoz U."/>
            <person name="Brodie E.L."/>
            <person name="Williams K.H."/>
            <person name="Hubbard S.S."/>
            <person name="Banfield J.F."/>
        </authorList>
    </citation>
    <scope>NUCLEOTIDE SEQUENCE [LARGE SCALE GENOMIC DNA]</scope>
</reference>
<organism evidence="1 2">
    <name type="scientific">Candidatus Magasanikbacteria bacterium RIFOXYA2_FULL_44_8</name>
    <dbReference type="NCBI Taxonomy" id="1798696"/>
    <lineage>
        <taxon>Bacteria</taxon>
        <taxon>Candidatus Magasanikiibacteriota</taxon>
    </lineage>
</organism>
<protein>
    <submittedName>
        <fullName evidence="1">Uncharacterized protein</fullName>
    </submittedName>
</protein>